<feature type="compositionally biased region" description="Low complexity" evidence="5">
    <location>
        <begin position="31"/>
        <end position="44"/>
    </location>
</feature>
<evidence type="ECO:0000256" key="4">
    <source>
        <dbReference type="RuleBase" id="RU003616"/>
    </source>
</evidence>
<dbReference type="Pfam" id="PF00011">
    <property type="entry name" value="HSP20"/>
    <property type="match status" value="1"/>
</dbReference>
<dbReference type="InParanoid" id="A0A1E7FXQ5"/>
<comment type="similarity">
    <text evidence="3 4">Belongs to the small heat shock protein (HSP20) family.</text>
</comment>
<feature type="compositionally biased region" description="Basic and acidic residues" evidence="5">
    <location>
        <begin position="170"/>
        <end position="188"/>
    </location>
</feature>
<name>A0A1E7FXQ5_9STRA</name>
<accession>A0A1E7FXQ5</accession>
<evidence type="ECO:0000259" key="7">
    <source>
        <dbReference type="PROSITE" id="PS01031"/>
    </source>
</evidence>
<dbReference type="KEGG" id="fcy:FRACYDRAFT_267428"/>
<evidence type="ECO:0000256" key="1">
    <source>
        <dbReference type="ARBA" id="ARBA00022946"/>
    </source>
</evidence>
<evidence type="ECO:0000256" key="5">
    <source>
        <dbReference type="SAM" id="MobiDB-lite"/>
    </source>
</evidence>
<dbReference type="InterPro" id="IPR002068">
    <property type="entry name" value="A-crystallin/Hsp20_dom"/>
</dbReference>
<reference evidence="8 9" key="1">
    <citation type="submission" date="2016-09" db="EMBL/GenBank/DDBJ databases">
        <title>Extensive genetic diversity and differential bi-allelic expression allows diatom success in the polar Southern Ocean.</title>
        <authorList>
            <consortium name="DOE Joint Genome Institute"/>
            <person name="Mock T."/>
            <person name="Otillar R.P."/>
            <person name="Strauss J."/>
            <person name="Dupont C."/>
            <person name="Frickenhaus S."/>
            <person name="Maumus F."/>
            <person name="Mcmullan M."/>
            <person name="Sanges R."/>
            <person name="Schmutz J."/>
            <person name="Toseland A."/>
            <person name="Valas R."/>
            <person name="Veluchamy A."/>
            <person name="Ward B.J."/>
            <person name="Allen A."/>
            <person name="Barry K."/>
            <person name="Falciatore A."/>
            <person name="Ferrante M."/>
            <person name="Fortunato A.E."/>
            <person name="Gloeckner G."/>
            <person name="Gruber A."/>
            <person name="Hipkin R."/>
            <person name="Janech M."/>
            <person name="Kroth P."/>
            <person name="Leese F."/>
            <person name="Lindquist E."/>
            <person name="Lyon B.R."/>
            <person name="Martin J."/>
            <person name="Mayer C."/>
            <person name="Parker M."/>
            <person name="Quesneville H."/>
            <person name="Raymond J."/>
            <person name="Uhlig C."/>
            <person name="Valentin K.U."/>
            <person name="Worden A.Z."/>
            <person name="Armbrust E.V."/>
            <person name="Bowler C."/>
            <person name="Green B."/>
            <person name="Moulton V."/>
            <person name="Van Oosterhout C."/>
            <person name="Grigoriev I."/>
        </authorList>
    </citation>
    <scope>NUCLEOTIDE SEQUENCE [LARGE SCALE GENOMIC DNA]</scope>
    <source>
        <strain evidence="8 9">CCMP1102</strain>
    </source>
</reference>
<gene>
    <name evidence="8" type="primary">Hsp20A</name>
    <name evidence="8" type="ORF">FRACYDRAFT_267428</name>
</gene>
<dbReference type="InterPro" id="IPR044656">
    <property type="entry name" value="HSP14.7/HSP23.5/HSP23.6-like"/>
</dbReference>
<dbReference type="Proteomes" id="UP000095751">
    <property type="component" value="Unassembled WGS sequence"/>
</dbReference>
<feature type="region of interest" description="Disordered" evidence="5">
    <location>
        <begin position="30"/>
        <end position="49"/>
    </location>
</feature>
<feature type="signal peptide" evidence="6">
    <location>
        <begin position="1"/>
        <end position="17"/>
    </location>
</feature>
<feature type="compositionally biased region" description="Polar residues" evidence="5">
    <location>
        <begin position="159"/>
        <end position="169"/>
    </location>
</feature>
<dbReference type="OrthoDB" id="46527at2759"/>
<evidence type="ECO:0000313" key="9">
    <source>
        <dbReference type="Proteomes" id="UP000095751"/>
    </source>
</evidence>
<dbReference type="InterPro" id="IPR008978">
    <property type="entry name" value="HSP20-like_chaperone"/>
</dbReference>
<dbReference type="EMBL" id="KV784353">
    <property type="protein sequence ID" value="OEU22938.1"/>
    <property type="molecule type" value="Genomic_DNA"/>
</dbReference>
<evidence type="ECO:0000256" key="2">
    <source>
        <dbReference type="ARBA" id="ARBA00023016"/>
    </source>
</evidence>
<keyword evidence="9" id="KW-1185">Reference proteome</keyword>
<feature type="compositionally biased region" description="Acidic residues" evidence="5">
    <location>
        <begin position="147"/>
        <end position="157"/>
    </location>
</feature>
<keyword evidence="6" id="KW-0732">Signal</keyword>
<dbReference type="AlphaFoldDB" id="A0A1E7FXQ5"/>
<evidence type="ECO:0000256" key="6">
    <source>
        <dbReference type="SAM" id="SignalP"/>
    </source>
</evidence>
<sequence>MKLQLITVGLTILGADAYSGPLPRSTCPPGNRNRVNCNDNNPSNFASSPRYNRYRQRQDRVNQEFRELQQELNRQGKMGSPEDFFKYVDKETMNVDKETVKKWLEKGFDFASDFNKDFTDTTQERETNEELLQKSRVWVSRMYGNEEKEDTADDDESSPLKQPKSSYPENTRDDPKNESSTKKPKEESLFETPNSENESSDETFQVAVDLPGVERADVSVTQEDDFLVIEAMRQPKRKYKKRFTLAENEVDMDKIEARLNNGVLVVSAPKKKKSTRQIPII</sequence>
<dbReference type="Gene3D" id="2.60.40.790">
    <property type="match status" value="1"/>
</dbReference>
<dbReference type="PANTHER" id="PTHR46991">
    <property type="entry name" value="23.5 KDA HEAT SHOCK PROTEIN, MITOCHONDRIAL"/>
    <property type="match status" value="1"/>
</dbReference>
<dbReference type="CDD" id="cd06464">
    <property type="entry name" value="ACD_sHsps-like"/>
    <property type="match status" value="1"/>
</dbReference>
<evidence type="ECO:0000313" key="8">
    <source>
        <dbReference type="EMBL" id="OEU22938.1"/>
    </source>
</evidence>
<dbReference type="PROSITE" id="PS01031">
    <property type="entry name" value="SHSP"/>
    <property type="match status" value="1"/>
</dbReference>
<feature type="chain" id="PRO_5009193648" evidence="6">
    <location>
        <begin position="18"/>
        <end position="281"/>
    </location>
</feature>
<protein>
    <submittedName>
        <fullName evidence="8">Heat shock protein Hsp20</fullName>
    </submittedName>
</protein>
<organism evidence="8 9">
    <name type="scientific">Fragilariopsis cylindrus CCMP1102</name>
    <dbReference type="NCBI Taxonomy" id="635003"/>
    <lineage>
        <taxon>Eukaryota</taxon>
        <taxon>Sar</taxon>
        <taxon>Stramenopiles</taxon>
        <taxon>Ochrophyta</taxon>
        <taxon>Bacillariophyta</taxon>
        <taxon>Bacillariophyceae</taxon>
        <taxon>Bacillariophycidae</taxon>
        <taxon>Bacillariales</taxon>
        <taxon>Bacillariaceae</taxon>
        <taxon>Fragilariopsis</taxon>
    </lineage>
</organism>
<feature type="domain" description="SHSP" evidence="7">
    <location>
        <begin position="185"/>
        <end position="281"/>
    </location>
</feature>
<dbReference type="PANTHER" id="PTHR46991:SF11">
    <property type="entry name" value="SMALL HEAT SHOCK PROTEIN HSPF"/>
    <property type="match status" value="1"/>
</dbReference>
<evidence type="ECO:0000256" key="3">
    <source>
        <dbReference type="PROSITE-ProRule" id="PRU00285"/>
    </source>
</evidence>
<feature type="region of interest" description="Disordered" evidence="5">
    <location>
        <begin position="146"/>
        <end position="203"/>
    </location>
</feature>
<proteinExistence type="inferred from homology"/>
<keyword evidence="1" id="KW-0809">Transit peptide</keyword>
<keyword evidence="2 8" id="KW-0346">Stress response</keyword>
<dbReference type="SUPFAM" id="SSF49764">
    <property type="entry name" value="HSP20-like chaperones"/>
    <property type="match status" value="1"/>
</dbReference>